<reference evidence="3 4" key="1">
    <citation type="submission" date="2019-07" db="EMBL/GenBank/DDBJ databases">
        <title>Sphingomonas alkalisoli sp. nov., isolated from rhizosphere soil of Suaedae salsa.</title>
        <authorList>
            <person name="Zhang H."/>
            <person name="Xu L."/>
            <person name="Zhang J.-X."/>
            <person name="Sun J.-Q."/>
        </authorList>
    </citation>
    <scope>NUCLEOTIDE SEQUENCE [LARGE SCALE GENOMIC DNA]</scope>
    <source>
        <strain evidence="3 4">XS-10</strain>
    </source>
</reference>
<name>A0A518RDZ6_9SPHN</name>
<accession>A0A518RDZ6</accession>
<dbReference type="Proteomes" id="UP000318055">
    <property type="component" value="Chromosome"/>
</dbReference>
<dbReference type="InterPro" id="IPR027417">
    <property type="entry name" value="P-loop_NTPase"/>
</dbReference>
<keyword evidence="1" id="KW-0175">Coiled coil</keyword>
<proteinExistence type="predicted"/>
<dbReference type="Gene3D" id="3.40.50.300">
    <property type="entry name" value="P-loop containing nucleotide triphosphate hydrolases"/>
    <property type="match status" value="1"/>
</dbReference>
<dbReference type="KEGG" id="ssua:FPZ54_06475"/>
<protein>
    <submittedName>
        <fullName evidence="3">Uncharacterized protein</fullName>
    </submittedName>
</protein>
<sequence length="517" mass="59102">MSLSKDQVRKLRRAIQENVRVQLDTESIEYVDVAHNVIDAAAKQNHAIFARRGCGKTLLLHSSRKETAEGVAVVYLNCEVFKQHSFPNVLIEILRSLFSEIRSHATGWFGRSKKIRDSVDDILSKLDAIQAEQDQVEEDIRQLESTSATDGVNLNAAIGGDQVKISAGAQSSQVRRDEIEKTYKLYRDKLQKLELWLPKLKRDIAEFLSSSSRAKIIFIQVDDLYHLRRTDQAFVVDYLHRLCKDSPIYFKIATLRHASVLFVDRQGQPIGAQERHDYQAINIDYTFSDFDRTENQNWKILKNFGQRADLSEDQLWSLFKGEGFSRLVMAGGGVPRDVLSLFLEILSETDIEAGSQIGKDEVRALSKKNWERRIEELKHDAQDDEQGALLRAIYLIRTFCLSKKVNVFLVSEKEMQENDVWRAVIHRLLDYRIIHNCATALTHKSGNPGSYSAYSIDIGSYAFMRKLQDKFTEIDFKASNAKDRMRSAPILSPGDIDTMARDLPKNPEAALFDEPRE</sequence>
<dbReference type="SUPFAM" id="SSF52540">
    <property type="entry name" value="P-loop containing nucleoside triphosphate hydrolases"/>
    <property type="match status" value="1"/>
</dbReference>
<evidence type="ECO:0000256" key="1">
    <source>
        <dbReference type="SAM" id="Coils"/>
    </source>
</evidence>
<dbReference type="AlphaFoldDB" id="A0A518RDZ6"/>
<organism evidence="3 4">
    <name type="scientific">Sphingomonas suaedae</name>
    <dbReference type="NCBI Taxonomy" id="2599297"/>
    <lineage>
        <taxon>Bacteria</taxon>
        <taxon>Pseudomonadati</taxon>
        <taxon>Pseudomonadota</taxon>
        <taxon>Alphaproteobacteria</taxon>
        <taxon>Sphingomonadales</taxon>
        <taxon>Sphingomonadaceae</taxon>
        <taxon>Sphingomonas</taxon>
    </lineage>
</organism>
<evidence type="ECO:0000313" key="3">
    <source>
        <dbReference type="EMBL" id="QDX25700.1"/>
    </source>
</evidence>
<feature type="coiled-coil region" evidence="1">
    <location>
        <begin position="119"/>
        <end position="146"/>
    </location>
</feature>
<evidence type="ECO:0000256" key="2">
    <source>
        <dbReference type="SAM" id="MobiDB-lite"/>
    </source>
</evidence>
<gene>
    <name evidence="3" type="ORF">FPZ54_06475</name>
</gene>
<evidence type="ECO:0000313" key="4">
    <source>
        <dbReference type="Proteomes" id="UP000318055"/>
    </source>
</evidence>
<dbReference type="OrthoDB" id="4008664at2"/>
<dbReference type="EMBL" id="CP042239">
    <property type="protein sequence ID" value="QDX25700.1"/>
    <property type="molecule type" value="Genomic_DNA"/>
</dbReference>
<keyword evidence="4" id="KW-1185">Reference proteome</keyword>
<feature type="region of interest" description="Disordered" evidence="2">
    <location>
        <begin position="487"/>
        <end position="517"/>
    </location>
</feature>